<dbReference type="Pfam" id="PF03412">
    <property type="entry name" value="Peptidase_C39"/>
    <property type="match status" value="1"/>
</dbReference>
<reference evidence="3 4" key="1">
    <citation type="journal article" date="2013" name="Genome Announc.">
        <title>Draft Genome Sequence of Strain JLT2015T, Belonging to the Family Sphingomonadaceae of the Alphaproteobacteria.</title>
        <authorList>
            <person name="Tang K."/>
            <person name="Liu K."/>
            <person name="Li S."/>
            <person name="Jiao N."/>
        </authorList>
    </citation>
    <scope>NUCLEOTIDE SEQUENCE [LARGE SCALE GENOMIC DNA]</scope>
    <source>
        <strain evidence="3 4">JLT2015</strain>
    </source>
</reference>
<dbReference type="EMBL" id="AMRV01000001">
    <property type="protein sequence ID" value="EMD84481.1"/>
    <property type="molecule type" value="Genomic_DNA"/>
</dbReference>
<feature type="domain" description="Peptidase C39" evidence="2">
    <location>
        <begin position="64"/>
        <end position="194"/>
    </location>
</feature>
<protein>
    <submittedName>
        <fullName evidence="3">Fap protein</fullName>
    </submittedName>
</protein>
<dbReference type="AlphaFoldDB" id="M2TRS1"/>
<dbReference type="Proteomes" id="UP000011717">
    <property type="component" value="Unassembled WGS sequence"/>
</dbReference>
<feature type="signal peptide" evidence="1">
    <location>
        <begin position="1"/>
        <end position="27"/>
    </location>
</feature>
<keyword evidence="4" id="KW-1185">Reference proteome</keyword>
<organism evidence="3 4">
    <name type="scientific">Pacificimonas flava</name>
    <dbReference type="NCBI Taxonomy" id="1234595"/>
    <lineage>
        <taxon>Bacteria</taxon>
        <taxon>Pseudomonadati</taxon>
        <taxon>Pseudomonadota</taxon>
        <taxon>Alphaproteobacteria</taxon>
        <taxon>Sphingomonadales</taxon>
        <taxon>Sphingosinicellaceae</taxon>
        <taxon>Pacificimonas</taxon>
    </lineage>
</organism>
<name>M2TRS1_9SPHN</name>
<dbReference type="RefSeq" id="WP_008599849.1">
    <property type="nucleotide sequence ID" value="NZ_AMRV01000001.1"/>
</dbReference>
<feature type="chain" id="PRO_5004026732" evidence="1">
    <location>
        <begin position="28"/>
        <end position="242"/>
    </location>
</feature>
<dbReference type="GO" id="GO:0016020">
    <property type="term" value="C:membrane"/>
    <property type="evidence" value="ECO:0007669"/>
    <property type="project" value="InterPro"/>
</dbReference>
<sequence>MRRARFVDLSAGCAVLLGGSALLTACAADITASSPYFSDALPGGQINYAPKSLIEKRFETVVRQRFDFSCGSAALATLLRYHYDLPQSEQTVFQGMWQEGDRQQIRRLGFSLLDMKRYLEGLGLRADGYEVSVDQIVSAGVPGIALIAPEGYRHFVVVKGVRSNEVLLGDPSLGLRTMSPEEFKEVWNGVYFVLNTNSATGQAHFNGDRQWMHLAAAPVGSPFLDPLSQQALMLTAPFYRDF</sequence>
<dbReference type="PATRIC" id="fig|1234595.3.peg.410"/>
<proteinExistence type="predicted"/>
<evidence type="ECO:0000313" key="4">
    <source>
        <dbReference type="Proteomes" id="UP000011717"/>
    </source>
</evidence>
<evidence type="ECO:0000313" key="3">
    <source>
        <dbReference type="EMBL" id="EMD84481.1"/>
    </source>
</evidence>
<dbReference type="GO" id="GO:0006508">
    <property type="term" value="P:proteolysis"/>
    <property type="evidence" value="ECO:0007669"/>
    <property type="project" value="InterPro"/>
</dbReference>
<keyword evidence="1" id="KW-0732">Signal</keyword>
<comment type="caution">
    <text evidence="3">The sequence shown here is derived from an EMBL/GenBank/DDBJ whole genome shotgun (WGS) entry which is preliminary data.</text>
</comment>
<evidence type="ECO:0000256" key="1">
    <source>
        <dbReference type="SAM" id="SignalP"/>
    </source>
</evidence>
<dbReference type="GO" id="GO:0008233">
    <property type="term" value="F:peptidase activity"/>
    <property type="evidence" value="ECO:0007669"/>
    <property type="project" value="InterPro"/>
</dbReference>
<gene>
    <name evidence="3" type="ORF">C725_0411</name>
</gene>
<dbReference type="CDD" id="cd02423">
    <property type="entry name" value="Peptidase_C39G"/>
    <property type="match status" value="1"/>
</dbReference>
<evidence type="ECO:0000259" key="2">
    <source>
        <dbReference type="PROSITE" id="PS50990"/>
    </source>
</evidence>
<dbReference type="PROSITE" id="PS50990">
    <property type="entry name" value="PEPTIDASE_C39"/>
    <property type="match status" value="1"/>
</dbReference>
<dbReference type="GO" id="GO:0005524">
    <property type="term" value="F:ATP binding"/>
    <property type="evidence" value="ECO:0007669"/>
    <property type="project" value="InterPro"/>
</dbReference>
<dbReference type="InterPro" id="IPR005074">
    <property type="entry name" value="Peptidase_C39"/>
</dbReference>
<dbReference type="OrthoDB" id="13401at2"/>
<dbReference type="PROSITE" id="PS51257">
    <property type="entry name" value="PROKAR_LIPOPROTEIN"/>
    <property type="match status" value="1"/>
</dbReference>
<dbReference type="Gene3D" id="3.90.70.10">
    <property type="entry name" value="Cysteine proteinases"/>
    <property type="match status" value="1"/>
</dbReference>
<accession>M2TRS1</accession>